<accession>A0A0P9E9A0</accession>
<name>A0A0P9E9A0_9BACL</name>
<evidence type="ECO:0000256" key="1">
    <source>
        <dbReference type="SAM" id="SignalP"/>
    </source>
</evidence>
<comment type="caution">
    <text evidence="2">The sequence shown here is derived from an EMBL/GenBank/DDBJ whole genome shotgun (WGS) entry which is preliminary data.</text>
</comment>
<keyword evidence="3" id="KW-1185">Reference proteome</keyword>
<feature type="chain" id="PRO_5006156581" description="Copper amine oxidase-like N-terminal domain-containing protein" evidence="1">
    <location>
        <begin position="30"/>
        <end position="333"/>
    </location>
</feature>
<dbReference type="PATRIC" id="fig|471514.4.peg.2282"/>
<reference evidence="2 3" key="1">
    <citation type="submission" date="2015-09" db="EMBL/GenBank/DDBJ databases">
        <title>Draft genome sequence of Alicyclobacillus ferrooxydans DSM 22381.</title>
        <authorList>
            <person name="Hemp J."/>
        </authorList>
    </citation>
    <scope>NUCLEOTIDE SEQUENCE [LARGE SCALE GENOMIC DNA]</scope>
    <source>
        <strain evidence="2 3">TC-34</strain>
    </source>
</reference>
<protein>
    <recommendedName>
        <fullName evidence="4">Copper amine oxidase-like N-terminal domain-containing protein</fullName>
    </recommendedName>
</protein>
<dbReference type="STRING" id="471514.AN477_23165"/>
<feature type="signal peptide" evidence="1">
    <location>
        <begin position="1"/>
        <end position="29"/>
    </location>
</feature>
<dbReference type="AlphaFoldDB" id="A0A0P9E9A0"/>
<gene>
    <name evidence="2" type="ORF">AN477_23165</name>
</gene>
<dbReference type="RefSeq" id="WP_054971549.1">
    <property type="nucleotide sequence ID" value="NZ_LJCO01000108.1"/>
</dbReference>
<organism evidence="2 3">
    <name type="scientific">Alicyclobacillus ferrooxydans</name>
    <dbReference type="NCBI Taxonomy" id="471514"/>
    <lineage>
        <taxon>Bacteria</taxon>
        <taxon>Bacillati</taxon>
        <taxon>Bacillota</taxon>
        <taxon>Bacilli</taxon>
        <taxon>Bacillales</taxon>
        <taxon>Alicyclobacillaceae</taxon>
        <taxon>Alicyclobacillus</taxon>
    </lineage>
</organism>
<evidence type="ECO:0000313" key="3">
    <source>
        <dbReference type="Proteomes" id="UP000050482"/>
    </source>
</evidence>
<dbReference type="Proteomes" id="UP000050482">
    <property type="component" value="Unassembled WGS sequence"/>
</dbReference>
<proteinExistence type="predicted"/>
<sequence length="333" mass="35846">MKLNRYAVSGLVLAGVTLASGLAAVPAMAAIQSGNTMAATHIYLNGQNVSNPEHVIAKDPWGGSKTTWVPVYYLQQVLTKAGFQTSWNGTSLTFVSDPSGWVTGAALGNPEAQPLTAPKGQMQVTLVSGSAPSMNIPKLVAKDPASGVKTTYVPIYYIDQVLNQYWMMHATWNGSDWQMVTQQNSPITEQSYPTSSEALNAVTTIESNFSFMKFNASSVNLGDGITAQSDVSTGKQGNNGLQWHEGNWTIDVLYYTNNEDGEQVAKNVVSYLHTHMLPAPRTKGVIVVESTNSNVSALTGDTTIAWQEGNKVYQLQRPGDPVRALEAVVNSNK</sequence>
<evidence type="ECO:0008006" key="4">
    <source>
        <dbReference type="Google" id="ProtNLM"/>
    </source>
</evidence>
<keyword evidence="1" id="KW-0732">Signal</keyword>
<dbReference type="EMBL" id="LJCO01000108">
    <property type="protein sequence ID" value="KPV38944.1"/>
    <property type="molecule type" value="Genomic_DNA"/>
</dbReference>
<dbReference type="OrthoDB" id="2374669at2"/>
<evidence type="ECO:0000313" key="2">
    <source>
        <dbReference type="EMBL" id="KPV38944.1"/>
    </source>
</evidence>